<feature type="binding site" evidence="7">
    <location>
        <position position="99"/>
    </location>
    <ligand>
        <name>substrate</name>
    </ligand>
</feature>
<evidence type="ECO:0000256" key="6">
    <source>
        <dbReference type="PIRSR" id="PIRSR613078-1"/>
    </source>
</evidence>
<evidence type="ECO:0000256" key="8">
    <source>
        <dbReference type="PIRSR" id="PIRSR613078-3"/>
    </source>
</evidence>
<dbReference type="NCBIfam" id="TIGR01258">
    <property type="entry name" value="pgm_1"/>
    <property type="match status" value="1"/>
</dbReference>
<dbReference type="Proteomes" id="UP001168821">
    <property type="component" value="Unassembled WGS sequence"/>
</dbReference>
<evidence type="ECO:0000256" key="7">
    <source>
        <dbReference type="PIRSR" id="PIRSR613078-2"/>
    </source>
</evidence>
<evidence type="ECO:0000313" key="10">
    <source>
        <dbReference type="Proteomes" id="UP001168821"/>
    </source>
</evidence>
<feature type="site" description="Transition state stabilizer" evidence="8">
    <location>
        <position position="182"/>
    </location>
</feature>
<evidence type="ECO:0000256" key="2">
    <source>
        <dbReference type="ARBA" id="ARBA00006717"/>
    </source>
</evidence>
<dbReference type="CDD" id="cd07067">
    <property type="entry name" value="HP_PGM_like"/>
    <property type="match status" value="1"/>
</dbReference>
<reference evidence="9" key="1">
    <citation type="journal article" date="2023" name="G3 (Bethesda)">
        <title>Whole genome assemblies of Zophobas morio and Tenebrio molitor.</title>
        <authorList>
            <person name="Kaur S."/>
            <person name="Stinson S.A."/>
            <person name="diCenzo G.C."/>
        </authorList>
    </citation>
    <scope>NUCLEOTIDE SEQUENCE</scope>
    <source>
        <strain evidence="9">QUZm001</strain>
    </source>
</reference>
<feature type="active site" description="Tele-phosphohistidine intermediate" evidence="6">
    <location>
        <position position="10"/>
    </location>
</feature>
<feature type="binding site" evidence="7">
    <location>
        <begin position="9"/>
        <end position="16"/>
    </location>
    <ligand>
        <name>substrate</name>
    </ligand>
</feature>
<feature type="binding site" evidence="7">
    <location>
        <begin position="22"/>
        <end position="23"/>
    </location>
    <ligand>
        <name>substrate</name>
    </ligand>
</feature>
<dbReference type="HAMAP" id="MF_01039">
    <property type="entry name" value="PGAM_GpmA"/>
    <property type="match status" value="1"/>
</dbReference>
<proteinExistence type="inferred from homology"/>
<dbReference type="EC" id="5.4.2.11" evidence="3"/>
<dbReference type="FunFam" id="3.40.50.1240:FF:000003">
    <property type="entry name" value="2,3-bisphosphoglycerate-dependent phosphoglycerate mutase"/>
    <property type="match status" value="1"/>
</dbReference>
<feature type="active site" description="Proton donor/acceptor" evidence="6">
    <location>
        <position position="88"/>
    </location>
</feature>
<feature type="binding site" evidence="7">
    <location>
        <position position="61"/>
    </location>
    <ligand>
        <name>substrate</name>
    </ligand>
</feature>
<sequence length="258" mass="29447">MVYTIVFMRHGESEWNLSNRFTGWVDCKLSEKGVQEAIEGGKLIKEHGYEFDLCYTSLLKRAITTANYVLEVCDQLWIPQFRSWKLNERMYGALEGLNKRECVEKHGEKQVMEWRRSYGTPPPAMAEDSELNHAFERKYANIDGIVPMTECLKDCVERVVPFWNTEIVPALKANKRIFIAAHGNSLRALVKHLDNISEKDIVNLNIPTGIPLVYNLGEDLLPIPVEDKKYSPLTGTYLGNENEIKAKIEGVANQASKK</sequence>
<name>A0AA38M149_9CUCU</name>
<dbReference type="GO" id="GO:0016791">
    <property type="term" value="F:phosphatase activity"/>
    <property type="evidence" value="ECO:0007669"/>
    <property type="project" value="UniProtKB-ARBA"/>
</dbReference>
<dbReference type="PANTHER" id="PTHR11931">
    <property type="entry name" value="PHOSPHOGLYCERATE MUTASE"/>
    <property type="match status" value="1"/>
</dbReference>
<comment type="similarity">
    <text evidence="2">Belongs to the phosphoglycerate mutase family. BPG-dependent PGAM subfamily.</text>
</comment>
<dbReference type="GO" id="GO:0004619">
    <property type="term" value="F:phosphoglycerate mutase activity"/>
    <property type="evidence" value="ECO:0007669"/>
    <property type="project" value="UniProtKB-EC"/>
</dbReference>
<dbReference type="Pfam" id="PF00300">
    <property type="entry name" value="His_Phos_1"/>
    <property type="match status" value="1"/>
</dbReference>
<dbReference type="EMBL" id="JALNTZ010001376">
    <property type="protein sequence ID" value="KAJ3625398.1"/>
    <property type="molecule type" value="Genomic_DNA"/>
</dbReference>
<evidence type="ECO:0000256" key="5">
    <source>
        <dbReference type="ARBA" id="ARBA00023235"/>
    </source>
</evidence>
<dbReference type="AlphaFoldDB" id="A0AA38M149"/>
<dbReference type="SUPFAM" id="SSF53254">
    <property type="entry name" value="Phosphoglycerate mutase-like"/>
    <property type="match status" value="1"/>
</dbReference>
<dbReference type="GO" id="GO:0006096">
    <property type="term" value="P:glycolytic process"/>
    <property type="evidence" value="ECO:0007669"/>
    <property type="project" value="UniProtKB-KW"/>
</dbReference>
<protein>
    <recommendedName>
        <fullName evidence="3">phosphoglycerate mutase (2,3-diphosphoglycerate-dependent)</fullName>
        <ecNumber evidence="3">5.4.2.11</ecNumber>
    </recommendedName>
</protein>
<dbReference type="InterPro" id="IPR005952">
    <property type="entry name" value="Phosphogly_mut1"/>
</dbReference>
<dbReference type="Gene3D" id="3.40.50.1240">
    <property type="entry name" value="Phosphoglycerate mutase-like"/>
    <property type="match status" value="1"/>
</dbReference>
<comment type="catalytic activity">
    <reaction evidence="1">
        <text>(2R)-2-phosphoglycerate = (2R)-3-phosphoglycerate</text>
        <dbReference type="Rhea" id="RHEA:15901"/>
        <dbReference type="ChEBI" id="CHEBI:58272"/>
        <dbReference type="ChEBI" id="CHEBI:58289"/>
        <dbReference type="EC" id="5.4.2.11"/>
    </reaction>
</comment>
<comment type="caution">
    <text evidence="9">The sequence shown here is derived from an EMBL/GenBank/DDBJ whole genome shotgun (WGS) entry which is preliminary data.</text>
</comment>
<evidence type="ECO:0000256" key="1">
    <source>
        <dbReference type="ARBA" id="ARBA00000380"/>
    </source>
</evidence>
<feature type="binding site" evidence="7">
    <location>
        <begin position="183"/>
        <end position="184"/>
    </location>
    <ligand>
        <name>substrate</name>
    </ligand>
</feature>
<keyword evidence="5" id="KW-0413">Isomerase</keyword>
<dbReference type="SMART" id="SM00855">
    <property type="entry name" value="PGAM"/>
    <property type="match status" value="1"/>
</dbReference>
<gene>
    <name evidence="9" type="ORF">Zmor_004239</name>
</gene>
<dbReference type="InterPro" id="IPR013078">
    <property type="entry name" value="His_Pase_superF_clade-1"/>
</dbReference>
<keyword evidence="10" id="KW-1185">Reference proteome</keyword>
<evidence type="ECO:0000256" key="3">
    <source>
        <dbReference type="ARBA" id="ARBA00012028"/>
    </source>
</evidence>
<keyword evidence="4" id="KW-0324">Glycolysis</keyword>
<feature type="binding site" evidence="7">
    <location>
        <begin position="88"/>
        <end position="91"/>
    </location>
    <ligand>
        <name>substrate</name>
    </ligand>
</feature>
<organism evidence="9 10">
    <name type="scientific">Zophobas morio</name>
    <dbReference type="NCBI Taxonomy" id="2755281"/>
    <lineage>
        <taxon>Eukaryota</taxon>
        <taxon>Metazoa</taxon>
        <taxon>Ecdysozoa</taxon>
        <taxon>Arthropoda</taxon>
        <taxon>Hexapoda</taxon>
        <taxon>Insecta</taxon>
        <taxon>Pterygota</taxon>
        <taxon>Neoptera</taxon>
        <taxon>Endopterygota</taxon>
        <taxon>Coleoptera</taxon>
        <taxon>Polyphaga</taxon>
        <taxon>Cucujiformia</taxon>
        <taxon>Tenebrionidae</taxon>
        <taxon>Zophobas</taxon>
    </lineage>
</organism>
<dbReference type="NCBIfam" id="NF010713">
    <property type="entry name" value="PRK14115.1"/>
    <property type="match status" value="1"/>
</dbReference>
<feature type="binding site" evidence="7">
    <location>
        <begin position="115"/>
        <end position="116"/>
    </location>
    <ligand>
        <name>substrate</name>
    </ligand>
</feature>
<evidence type="ECO:0000313" key="9">
    <source>
        <dbReference type="EMBL" id="KAJ3625398.1"/>
    </source>
</evidence>
<evidence type="ECO:0000256" key="4">
    <source>
        <dbReference type="ARBA" id="ARBA00023152"/>
    </source>
</evidence>
<dbReference type="InterPro" id="IPR029033">
    <property type="entry name" value="His_PPase_superfam"/>
</dbReference>
<accession>A0AA38M149</accession>